<dbReference type="InterPro" id="IPR010627">
    <property type="entry name" value="Prepilin_pept_A24_N"/>
</dbReference>
<name>A0A1J5QCV2_9ZZZZ</name>
<evidence type="ECO:0000256" key="3">
    <source>
        <dbReference type="ARBA" id="ARBA00022475"/>
    </source>
</evidence>
<feature type="domain" description="Prepilin peptidase A24 N-terminal" evidence="10">
    <location>
        <begin position="1"/>
        <end position="80"/>
    </location>
</feature>
<evidence type="ECO:0000256" key="8">
    <source>
        <dbReference type="SAM" id="Phobius"/>
    </source>
</evidence>
<reference evidence="11" key="1">
    <citation type="submission" date="2016-10" db="EMBL/GenBank/DDBJ databases">
        <title>Sequence of Gallionella enrichment culture.</title>
        <authorList>
            <person name="Poehlein A."/>
            <person name="Muehling M."/>
            <person name="Daniel R."/>
        </authorList>
    </citation>
    <scope>NUCLEOTIDE SEQUENCE</scope>
</reference>
<keyword evidence="7 8" id="KW-0472">Membrane</keyword>
<proteinExistence type="inferred from homology"/>
<feature type="domain" description="Prepilin type IV endopeptidase peptidase" evidence="9">
    <location>
        <begin position="106"/>
        <end position="217"/>
    </location>
</feature>
<dbReference type="InterPro" id="IPR014032">
    <property type="entry name" value="Peptidase_A24A_bac"/>
</dbReference>
<evidence type="ECO:0000259" key="10">
    <source>
        <dbReference type="Pfam" id="PF06750"/>
    </source>
</evidence>
<dbReference type="Pfam" id="PF06750">
    <property type="entry name" value="A24_N_bact"/>
    <property type="match status" value="1"/>
</dbReference>
<keyword evidence="4" id="KW-0997">Cell inner membrane</keyword>
<feature type="transmembrane region" description="Helical" evidence="8">
    <location>
        <begin position="71"/>
        <end position="90"/>
    </location>
</feature>
<comment type="subcellular location">
    <subcellularLocation>
        <location evidence="1">Cell inner membrane</location>
        <topology evidence="1">Multi-pass membrane protein</topology>
    </subcellularLocation>
</comment>
<dbReference type="InterPro" id="IPR000045">
    <property type="entry name" value="Prepilin_IV_endopep_pep"/>
</dbReference>
<evidence type="ECO:0000313" key="11">
    <source>
        <dbReference type="EMBL" id="OIQ81240.1"/>
    </source>
</evidence>
<comment type="caution">
    <text evidence="11">The sequence shown here is derived from an EMBL/GenBank/DDBJ whole genome shotgun (WGS) entry which is preliminary data.</text>
</comment>
<dbReference type="EMBL" id="MLJW01000950">
    <property type="protein sequence ID" value="OIQ81240.1"/>
    <property type="molecule type" value="Genomic_DNA"/>
</dbReference>
<evidence type="ECO:0000256" key="7">
    <source>
        <dbReference type="ARBA" id="ARBA00023136"/>
    </source>
</evidence>
<feature type="transmembrane region" description="Helical" evidence="8">
    <location>
        <begin position="128"/>
        <end position="146"/>
    </location>
</feature>
<gene>
    <name evidence="11" type="primary">outO_9</name>
    <name evidence="11" type="ORF">GALL_369880</name>
</gene>
<evidence type="ECO:0000256" key="5">
    <source>
        <dbReference type="ARBA" id="ARBA00022692"/>
    </source>
</evidence>
<dbReference type="PANTHER" id="PTHR30487:SF0">
    <property type="entry name" value="PREPILIN LEADER PEPTIDASE_N-METHYLTRANSFERASE-RELATED"/>
    <property type="match status" value="1"/>
</dbReference>
<feature type="transmembrane region" description="Helical" evidence="8">
    <location>
        <begin position="97"/>
        <end position="116"/>
    </location>
</feature>
<accession>A0A1J5QCV2</accession>
<evidence type="ECO:0000256" key="6">
    <source>
        <dbReference type="ARBA" id="ARBA00022989"/>
    </source>
</evidence>
<dbReference type="PRINTS" id="PR00864">
    <property type="entry name" value="PREPILNPTASE"/>
</dbReference>
<dbReference type="GO" id="GO:0006465">
    <property type="term" value="P:signal peptide processing"/>
    <property type="evidence" value="ECO:0007669"/>
    <property type="project" value="TreeGrafter"/>
</dbReference>
<dbReference type="InterPro" id="IPR050882">
    <property type="entry name" value="Prepilin_peptidase/N-MTase"/>
</dbReference>
<evidence type="ECO:0000256" key="4">
    <source>
        <dbReference type="ARBA" id="ARBA00022519"/>
    </source>
</evidence>
<feature type="transmembrane region" description="Helical" evidence="8">
    <location>
        <begin position="195"/>
        <end position="221"/>
    </location>
</feature>
<feature type="transmembrane region" description="Helical" evidence="8">
    <location>
        <begin position="233"/>
        <end position="252"/>
    </location>
</feature>
<dbReference type="GO" id="GO:0004190">
    <property type="term" value="F:aspartic-type endopeptidase activity"/>
    <property type="evidence" value="ECO:0007669"/>
    <property type="project" value="InterPro"/>
</dbReference>
<keyword evidence="6 8" id="KW-1133">Transmembrane helix</keyword>
<dbReference type="GO" id="GO:0005886">
    <property type="term" value="C:plasma membrane"/>
    <property type="evidence" value="ECO:0007669"/>
    <property type="project" value="UniProtKB-SubCell"/>
</dbReference>
<keyword evidence="5 8" id="KW-0812">Transmembrane</keyword>
<feature type="transmembrane region" description="Helical" evidence="8">
    <location>
        <begin position="153"/>
        <end position="175"/>
    </location>
</feature>
<comment type="similarity">
    <text evidence="2">Belongs to the peptidase A24 family.</text>
</comment>
<dbReference type="AlphaFoldDB" id="A0A1J5QCV2"/>
<sequence length="265" mass="28223">MIGSFLNVVIYRVPLKKSIISPPSACTGCGVRIKGYDNIPIFSWLFLRGKCRSCNSAISIRYPIVELGTGVFFAIVAWKFLPTVVSSFPLTSSNKSALFQLIAFLYLAAVSVALALIDLDTHTLPNWIVLPSYFVGVLLLGAAGIASGRYGALLRAGMGMATLWLVYLVLALVYPGGMGFGDVKFAGVLGLFLGYLSWDALIIGAFSAFILGGVFGLALLASRKASRKSGIPFGPWMLAGAWVGVLFGEPIAQGYLSIFGLTHHA</sequence>
<dbReference type="PANTHER" id="PTHR30487">
    <property type="entry name" value="TYPE 4 PREPILIN-LIKE PROTEINS LEADER PEPTIDE-PROCESSING ENZYME"/>
    <property type="match status" value="1"/>
</dbReference>
<organism evidence="11">
    <name type="scientific">mine drainage metagenome</name>
    <dbReference type="NCBI Taxonomy" id="410659"/>
    <lineage>
        <taxon>unclassified sequences</taxon>
        <taxon>metagenomes</taxon>
        <taxon>ecological metagenomes</taxon>
    </lineage>
</organism>
<evidence type="ECO:0000256" key="1">
    <source>
        <dbReference type="ARBA" id="ARBA00004429"/>
    </source>
</evidence>
<evidence type="ECO:0000259" key="9">
    <source>
        <dbReference type="Pfam" id="PF01478"/>
    </source>
</evidence>
<dbReference type="Pfam" id="PF01478">
    <property type="entry name" value="Peptidase_A24"/>
    <property type="match status" value="1"/>
</dbReference>
<keyword evidence="3" id="KW-1003">Cell membrane</keyword>
<evidence type="ECO:0000256" key="2">
    <source>
        <dbReference type="ARBA" id="ARBA00005801"/>
    </source>
</evidence>
<protein>
    <submittedName>
        <fullName evidence="11">Type 4 prepilin-like protein leader peptide-processing enzyme</fullName>
    </submittedName>
</protein>
<dbReference type="Gene3D" id="1.20.120.1220">
    <property type="match status" value="1"/>
</dbReference>